<dbReference type="InterPro" id="IPR036390">
    <property type="entry name" value="WH_DNA-bd_sf"/>
</dbReference>
<dbReference type="EnsemblBacteria" id="ABC21980">
    <property type="protein sequence ID" value="ABC21980"/>
    <property type="gene ID" value="Rru_A1179"/>
</dbReference>
<dbReference type="Proteomes" id="UP000001929">
    <property type="component" value="Chromosome"/>
</dbReference>
<dbReference type="InterPro" id="IPR037171">
    <property type="entry name" value="NagB/RpiA_transferase-like"/>
</dbReference>
<dbReference type="SUPFAM" id="SSF46785">
    <property type="entry name" value="Winged helix' DNA-binding domain"/>
    <property type="match status" value="1"/>
</dbReference>
<dbReference type="InterPro" id="IPR001034">
    <property type="entry name" value="DeoR_HTH"/>
</dbReference>
<accession>Q2RV65</accession>
<dbReference type="STRING" id="269796.Rru_A1179"/>
<dbReference type="KEGG" id="rru:Rru_A1179"/>
<evidence type="ECO:0000256" key="2">
    <source>
        <dbReference type="ARBA" id="ARBA00023015"/>
    </source>
</evidence>
<evidence type="ECO:0000259" key="4">
    <source>
        <dbReference type="PROSITE" id="PS51000"/>
    </source>
</evidence>
<dbReference type="PATRIC" id="fig|269796.9.peg.1243"/>
<evidence type="ECO:0000313" key="6">
    <source>
        <dbReference type="Proteomes" id="UP000001929"/>
    </source>
</evidence>
<dbReference type="SMART" id="SM00420">
    <property type="entry name" value="HTH_DEOR"/>
    <property type="match status" value="1"/>
</dbReference>
<dbReference type="EMBL" id="CP000230">
    <property type="protein sequence ID" value="ABC21980.1"/>
    <property type="molecule type" value="Genomic_DNA"/>
</dbReference>
<dbReference type="PANTHER" id="PTHR30363:SF4">
    <property type="entry name" value="GLYCEROL-3-PHOSPHATE REGULON REPRESSOR"/>
    <property type="match status" value="1"/>
</dbReference>
<dbReference type="GO" id="GO:0003700">
    <property type="term" value="F:DNA-binding transcription factor activity"/>
    <property type="evidence" value="ECO:0007669"/>
    <property type="project" value="InterPro"/>
</dbReference>
<name>Q2RV65_RHORT</name>
<dbReference type="HOGENOM" id="CLU_060699_2_1_5"/>
<dbReference type="AlphaFoldDB" id="Q2RV65"/>
<protein>
    <submittedName>
        <fullName evidence="5">Transcriptional regulator, DeoR family</fullName>
    </submittedName>
</protein>
<sequence length="254" mass="25909">MGPLSNDERRAAVLERLRAEGRVGVADLAQVFSTSEDSIRRDLRDMAAAGLLRRVHGGAIPVSPAQGDFGERARRDGPAKDALGRAAAALIGGGQTVLIDGGTTLLAVARAIPGGLGVTIITSAPAIGLELVDRPGLEVIVLGGRLDRATRTVSGAAVVEAVGRINADLCLLGICGLEAGAGVSASDYEEAQVKRAMVAASRQVVAVTTADKLGTAAPHWVCPAGRLDKIVMDGVGDEAAIEALALQGVDMVRI</sequence>
<evidence type="ECO:0000256" key="3">
    <source>
        <dbReference type="ARBA" id="ARBA00023163"/>
    </source>
</evidence>
<dbReference type="SUPFAM" id="SSF100950">
    <property type="entry name" value="NagB/RpiA/CoA transferase-like"/>
    <property type="match status" value="1"/>
</dbReference>
<keyword evidence="3" id="KW-0804">Transcription</keyword>
<dbReference type="PhylomeDB" id="Q2RV65"/>
<dbReference type="PANTHER" id="PTHR30363">
    <property type="entry name" value="HTH-TYPE TRANSCRIPTIONAL REGULATOR SRLR-RELATED"/>
    <property type="match status" value="1"/>
</dbReference>
<organism evidence="5 6">
    <name type="scientific">Rhodospirillum rubrum (strain ATCC 11170 / ATH 1.1.1 / DSM 467 / LMG 4362 / NCIMB 8255 / S1)</name>
    <dbReference type="NCBI Taxonomy" id="269796"/>
    <lineage>
        <taxon>Bacteria</taxon>
        <taxon>Pseudomonadati</taxon>
        <taxon>Pseudomonadota</taxon>
        <taxon>Alphaproteobacteria</taxon>
        <taxon>Rhodospirillales</taxon>
        <taxon>Rhodospirillaceae</taxon>
        <taxon>Rhodospirillum</taxon>
    </lineage>
</organism>
<dbReference type="Pfam" id="PF08220">
    <property type="entry name" value="HTH_DeoR"/>
    <property type="match status" value="1"/>
</dbReference>
<proteinExistence type="predicted"/>
<dbReference type="PRINTS" id="PR00037">
    <property type="entry name" value="HTHLACR"/>
</dbReference>
<reference evidence="5 6" key="1">
    <citation type="journal article" date="2011" name="Stand. Genomic Sci.">
        <title>Complete genome sequence of Rhodospirillum rubrum type strain (S1).</title>
        <authorList>
            <person name="Munk A.C."/>
            <person name="Copeland A."/>
            <person name="Lucas S."/>
            <person name="Lapidus A."/>
            <person name="Del Rio T.G."/>
            <person name="Barry K."/>
            <person name="Detter J.C."/>
            <person name="Hammon N."/>
            <person name="Israni S."/>
            <person name="Pitluck S."/>
            <person name="Brettin T."/>
            <person name="Bruce D."/>
            <person name="Han C."/>
            <person name="Tapia R."/>
            <person name="Gilna P."/>
            <person name="Schmutz J."/>
            <person name="Larimer F."/>
            <person name="Land M."/>
            <person name="Kyrpides N.C."/>
            <person name="Mavromatis K."/>
            <person name="Richardson P."/>
            <person name="Rohde M."/>
            <person name="Goker M."/>
            <person name="Klenk H.P."/>
            <person name="Zhang Y."/>
            <person name="Roberts G.P."/>
            <person name="Reslewic S."/>
            <person name="Schwartz D.C."/>
        </authorList>
    </citation>
    <scope>NUCLEOTIDE SEQUENCE [LARGE SCALE GENOMIC DNA]</scope>
    <source>
        <strain evidence="6">ATCC 11170 / ATH 1.1.1 / DSM 467 / LMG 4362 / NCIMB 8255 / S1</strain>
    </source>
</reference>
<dbReference type="InterPro" id="IPR050313">
    <property type="entry name" value="Carb_Metab_HTH_regulators"/>
</dbReference>
<gene>
    <name evidence="5" type="ordered locus">Rru_A1179</name>
</gene>
<keyword evidence="1" id="KW-0678">Repressor</keyword>
<dbReference type="InterPro" id="IPR014036">
    <property type="entry name" value="DeoR-like_C"/>
</dbReference>
<keyword evidence="6" id="KW-1185">Reference proteome</keyword>
<dbReference type="SMART" id="SM01134">
    <property type="entry name" value="DeoRC"/>
    <property type="match status" value="1"/>
</dbReference>
<keyword evidence="2" id="KW-0805">Transcription regulation</keyword>
<evidence type="ECO:0000313" key="5">
    <source>
        <dbReference type="EMBL" id="ABC21980.1"/>
    </source>
</evidence>
<dbReference type="Pfam" id="PF00455">
    <property type="entry name" value="DeoRC"/>
    <property type="match status" value="1"/>
</dbReference>
<dbReference type="RefSeq" id="WP_011388934.1">
    <property type="nucleotide sequence ID" value="NC_007643.1"/>
</dbReference>
<dbReference type="eggNOG" id="COG1349">
    <property type="taxonomic scope" value="Bacteria"/>
</dbReference>
<feature type="domain" description="HTH deoR-type" evidence="4">
    <location>
        <begin position="6"/>
        <end position="61"/>
    </location>
</feature>
<dbReference type="PROSITE" id="PS51000">
    <property type="entry name" value="HTH_DEOR_2"/>
    <property type="match status" value="1"/>
</dbReference>
<evidence type="ECO:0000256" key="1">
    <source>
        <dbReference type="ARBA" id="ARBA00022491"/>
    </source>
</evidence>